<reference evidence="2 3" key="1">
    <citation type="submission" date="2019-02" db="EMBL/GenBank/DDBJ databases">
        <title>Complete Genome Sequence and Methylome Analysis of Brevibacterium luteolum NEB1784.</title>
        <authorList>
            <person name="Fomenkov A."/>
            <person name="Roberts R.J."/>
        </authorList>
    </citation>
    <scope>NUCLEOTIDE SEQUENCE [LARGE SCALE GENOMIC DNA]</scope>
    <source>
        <strain evidence="2 3">NEB1784</strain>
    </source>
</reference>
<keyword evidence="1" id="KW-0862">Zinc</keyword>
<dbReference type="EMBL" id="CP035810">
    <property type="protein sequence ID" value="QIN28084.1"/>
    <property type="molecule type" value="Genomic_DNA"/>
</dbReference>
<dbReference type="GO" id="GO:0016137">
    <property type="term" value="P:glycoside metabolic process"/>
    <property type="evidence" value="ECO:0007669"/>
    <property type="project" value="UniProtKB-ARBA"/>
</dbReference>
<sequence>MNACSVVVLAPHPDDEVLGCGGTIARLAEAGADVTVIAVAADVPPLYPAGIDAQVRAEARAAHEILGVTATEFLGFPSVELARLSVAELNGAVQERIHRAKPDIVLLPFPDRHIDHRAVFDAGMVATRPIGDAAEISVVAMYETISETFWNAPGAEPTFAPNWVVDITDTIERKTTAFAEYASQIQEYPAARSTQALEALALFRGSQAAMEYGEAFQIVRMLTTASSAWPL</sequence>
<evidence type="ECO:0000256" key="1">
    <source>
        <dbReference type="ARBA" id="ARBA00022833"/>
    </source>
</evidence>
<organism evidence="2 3">
    <name type="scientific">Brevibacterium luteolum</name>
    <dbReference type="NCBI Taxonomy" id="199591"/>
    <lineage>
        <taxon>Bacteria</taxon>
        <taxon>Bacillati</taxon>
        <taxon>Actinomycetota</taxon>
        <taxon>Actinomycetes</taxon>
        <taxon>Micrococcales</taxon>
        <taxon>Brevibacteriaceae</taxon>
        <taxon>Brevibacterium</taxon>
    </lineage>
</organism>
<evidence type="ECO:0000313" key="3">
    <source>
        <dbReference type="Proteomes" id="UP000501518"/>
    </source>
</evidence>
<name>A0A6G8KTE3_9MICO</name>
<dbReference type="AlphaFoldDB" id="A0A6G8KTE3"/>
<protein>
    <submittedName>
        <fullName evidence="2">PIG-L family deacetylase</fullName>
    </submittedName>
</protein>
<evidence type="ECO:0000313" key="2">
    <source>
        <dbReference type="EMBL" id="QIN28084.1"/>
    </source>
</evidence>
<dbReference type="RefSeq" id="WP_165882637.1">
    <property type="nucleotide sequence ID" value="NZ_CP035810.1"/>
</dbReference>
<dbReference type="InterPro" id="IPR003737">
    <property type="entry name" value="GlcNAc_PI_deacetylase-related"/>
</dbReference>
<accession>A0A6G8KTE3</accession>
<dbReference type="PANTHER" id="PTHR12993">
    <property type="entry name" value="N-ACETYLGLUCOSAMINYL-PHOSPHATIDYLINOSITOL DE-N-ACETYLASE-RELATED"/>
    <property type="match status" value="1"/>
</dbReference>
<dbReference type="KEGG" id="blut:EW640_01370"/>
<dbReference type="GO" id="GO:0016811">
    <property type="term" value="F:hydrolase activity, acting on carbon-nitrogen (but not peptide) bonds, in linear amides"/>
    <property type="evidence" value="ECO:0007669"/>
    <property type="project" value="TreeGrafter"/>
</dbReference>
<dbReference type="Pfam" id="PF02585">
    <property type="entry name" value="PIG-L"/>
    <property type="match status" value="1"/>
</dbReference>
<proteinExistence type="predicted"/>
<dbReference type="InterPro" id="IPR024078">
    <property type="entry name" value="LmbE-like_dom_sf"/>
</dbReference>
<dbReference type="Gene3D" id="3.40.50.10320">
    <property type="entry name" value="LmbE-like"/>
    <property type="match status" value="1"/>
</dbReference>
<gene>
    <name evidence="2" type="ORF">EW640_01370</name>
</gene>
<dbReference type="Proteomes" id="UP000501518">
    <property type="component" value="Chromosome"/>
</dbReference>
<dbReference type="PANTHER" id="PTHR12993:SF11">
    <property type="entry name" value="N-ACETYLGLUCOSAMINYL-PHOSPHATIDYLINOSITOL DE-N-ACETYLASE"/>
    <property type="match status" value="1"/>
</dbReference>
<dbReference type="SUPFAM" id="SSF102588">
    <property type="entry name" value="LmbE-like"/>
    <property type="match status" value="1"/>
</dbReference>